<dbReference type="Pfam" id="PF14301">
    <property type="entry name" value="DUF4376"/>
    <property type="match status" value="1"/>
</dbReference>
<sequence length="185" mass="21176">MKYYLAEIDDLGMFVRDVEFDEIPKIQIEQDGALVSIPDPKYQRRCTEGGFHHPRWNGQTYVEGKTIFTEVEINAQKEAAIQKARQACNARILAGFESTCLGESKHFDCEYTDQSTIQGLVITAMLGIQGHTTEACYWKASGELECYPFEYAQMIQLGTDMKNHIQTNIDQFNEERKVILDVYTV</sequence>
<name>A0ABR9ZT28_9FIRM</name>
<proteinExistence type="predicted"/>
<dbReference type="Proteomes" id="UP000614200">
    <property type="component" value="Unassembled WGS sequence"/>
</dbReference>
<evidence type="ECO:0000313" key="3">
    <source>
        <dbReference type="Proteomes" id="UP000614200"/>
    </source>
</evidence>
<protein>
    <recommendedName>
        <fullName evidence="1">DUF4376 domain-containing protein</fullName>
    </recommendedName>
</protein>
<gene>
    <name evidence="2" type="ORF">ISU02_10870</name>
</gene>
<accession>A0ABR9ZT28</accession>
<evidence type="ECO:0000259" key="1">
    <source>
        <dbReference type="Pfam" id="PF14301"/>
    </source>
</evidence>
<reference evidence="2 3" key="1">
    <citation type="submission" date="2020-11" db="EMBL/GenBank/DDBJ databases">
        <title>Fusibacter basophilias sp. nov.</title>
        <authorList>
            <person name="Qiu D."/>
        </authorList>
    </citation>
    <scope>NUCLEOTIDE SEQUENCE [LARGE SCALE GENOMIC DNA]</scope>
    <source>
        <strain evidence="2 3">Q10-2</strain>
    </source>
</reference>
<comment type="caution">
    <text evidence="2">The sequence shown here is derived from an EMBL/GenBank/DDBJ whole genome shotgun (WGS) entry which is preliminary data.</text>
</comment>
<feature type="domain" description="DUF4376" evidence="1">
    <location>
        <begin position="76"/>
        <end position="172"/>
    </location>
</feature>
<dbReference type="RefSeq" id="WP_194701871.1">
    <property type="nucleotide sequence ID" value="NZ_JADKNH010000006.1"/>
</dbReference>
<evidence type="ECO:0000313" key="2">
    <source>
        <dbReference type="EMBL" id="MBF4693628.1"/>
    </source>
</evidence>
<organism evidence="2 3">
    <name type="scientific">Fusibacter ferrireducens</name>
    <dbReference type="NCBI Taxonomy" id="2785058"/>
    <lineage>
        <taxon>Bacteria</taxon>
        <taxon>Bacillati</taxon>
        <taxon>Bacillota</taxon>
        <taxon>Clostridia</taxon>
        <taxon>Eubacteriales</taxon>
        <taxon>Eubacteriales Family XII. Incertae Sedis</taxon>
        <taxon>Fusibacter</taxon>
    </lineage>
</organism>
<dbReference type="InterPro" id="IPR025484">
    <property type="entry name" value="DUF4376"/>
</dbReference>
<dbReference type="EMBL" id="JADKNH010000006">
    <property type="protein sequence ID" value="MBF4693628.1"/>
    <property type="molecule type" value="Genomic_DNA"/>
</dbReference>
<keyword evidence="3" id="KW-1185">Reference proteome</keyword>